<evidence type="ECO:0000259" key="3">
    <source>
        <dbReference type="Pfam" id="PF01464"/>
    </source>
</evidence>
<dbReference type="Pfam" id="PF13174">
    <property type="entry name" value="TPR_6"/>
    <property type="match status" value="3"/>
</dbReference>
<feature type="domain" description="Transglycosylase SLT" evidence="3">
    <location>
        <begin position="577"/>
        <end position="689"/>
    </location>
</feature>
<dbReference type="RefSeq" id="WP_155082641.1">
    <property type="nucleotide sequence ID" value="NZ_WMIA01000002.1"/>
</dbReference>
<dbReference type="CDD" id="cd13401">
    <property type="entry name" value="Slt70-like"/>
    <property type="match status" value="1"/>
</dbReference>
<protein>
    <submittedName>
        <fullName evidence="4">Transglycosylase SLT domain-containing protein</fullName>
    </submittedName>
</protein>
<evidence type="ECO:0000313" key="5">
    <source>
        <dbReference type="Proteomes" id="UP000437131"/>
    </source>
</evidence>
<dbReference type="Gene3D" id="1.25.40.10">
    <property type="entry name" value="Tetratricopeptide repeat domain"/>
    <property type="match status" value="3"/>
</dbReference>
<accession>A0A844GMR7</accession>
<keyword evidence="2" id="KW-1133">Transmembrane helix</keyword>
<dbReference type="PANTHER" id="PTHR37423:SF5">
    <property type="entry name" value="SOLUBLE LYTIC MUREIN TRANSGLYCOSYLASE"/>
    <property type="match status" value="1"/>
</dbReference>
<evidence type="ECO:0000256" key="2">
    <source>
        <dbReference type="SAM" id="Phobius"/>
    </source>
</evidence>
<name>A0A844GMR7_9CHRO</name>
<sequence length="727" mass="83718">MKTDKSKKNQVIIQIVVILSVCVAGATFFTPKLLEILNSVLISPFEKKPEYRLDAPSEVLPLANLPLSERKASLEIIANKDTPSLDRNRAKYLLAVDALRNDFDGAKALQYLENLDRTYPILAPYVLLLQGRAYELNNNTEKAQKIWQDVINKYPDELVSAQAYYKLGNYDPKFFQEAINRFPQHPRTHDIAIKLLEENPQQKELLLLLAEYDIVPENKARVDRLVKEYSQELEPKQWDIVGNYYWETGNYNLVSSAYEKGTSTPQNLYRIARSYQVSDKEKEAKTAYFKLVETYPDAPETGLAWRRLATMSGGEEALSFLNRVDEKYPDEVVIALREKATLLTQLGRYQEATNVRDTILQKYPQSEEAADYRWQIAKDFADSGDYVSAWQWAQQISVNNPDSGVAPKAGFWIGKWAEKLGQNQEATKAYEYVLQNHPHSYYAWRSAVRLGKDVGDFNNLRSLPLQVEIPQQRPIPPAGSNQFKELFLLGEDQDAIDLFTAEIGKKSSSTDTLPVVTVSEQFVQGLLKQNQGKYLESINLIWNLKNRDNPEDIGEWQILRRSPEYWYALFPFPYEELIVKWSKERNLNPFLVVSLMRQESRFEKDIKSPVGATGLMQIMPETGAWIAPQINIKEYSLTDPEDNIKMGTWYLNYTHDTYNDNSMLAIASYNAGPGNVSNWISRYSLADIDEFVENIPFPETKNYVETVFGNYWNYVELYDPKIEEKLN</sequence>
<dbReference type="InterPro" id="IPR008258">
    <property type="entry name" value="Transglycosylase_SLT_dom_1"/>
</dbReference>
<evidence type="ECO:0000313" key="4">
    <source>
        <dbReference type="EMBL" id="MTF37777.1"/>
    </source>
</evidence>
<dbReference type="InterPro" id="IPR019734">
    <property type="entry name" value="TPR_rpt"/>
</dbReference>
<dbReference type="EMBL" id="WMIA01000002">
    <property type="protein sequence ID" value="MTF37777.1"/>
    <property type="molecule type" value="Genomic_DNA"/>
</dbReference>
<comment type="caution">
    <text evidence="4">The sequence shown here is derived from an EMBL/GenBank/DDBJ whole genome shotgun (WGS) entry which is preliminary data.</text>
</comment>
<dbReference type="Gene3D" id="1.10.530.10">
    <property type="match status" value="1"/>
</dbReference>
<dbReference type="GO" id="GO:0004553">
    <property type="term" value="F:hydrolase activity, hydrolyzing O-glycosyl compounds"/>
    <property type="evidence" value="ECO:0007669"/>
    <property type="project" value="InterPro"/>
</dbReference>
<dbReference type="PANTHER" id="PTHR37423">
    <property type="entry name" value="SOLUBLE LYTIC MUREIN TRANSGLYCOSYLASE-RELATED"/>
    <property type="match status" value="1"/>
</dbReference>
<dbReference type="SUPFAM" id="SSF48435">
    <property type="entry name" value="Bacterial muramidases"/>
    <property type="match status" value="1"/>
</dbReference>
<dbReference type="Pfam" id="PF01464">
    <property type="entry name" value="SLT"/>
    <property type="match status" value="1"/>
</dbReference>
<dbReference type="SUPFAM" id="SSF53955">
    <property type="entry name" value="Lysozyme-like"/>
    <property type="match status" value="1"/>
</dbReference>
<dbReference type="AlphaFoldDB" id="A0A844GMR7"/>
<organism evidence="4 5">
    <name type="scientific">Cyanobacterium aponinum 0216</name>
    <dbReference type="NCBI Taxonomy" id="2676140"/>
    <lineage>
        <taxon>Bacteria</taxon>
        <taxon>Bacillati</taxon>
        <taxon>Cyanobacteriota</taxon>
        <taxon>Cyanophyceae</taxon>
        <taxon>Oscillatoriophycideae</taxon>
        <taxon>Chroococcales</taxon>
        <taxon>Geminocystaceae</taxon>
        <taxon>Cyanobacterium</taxon>
    </lineage>
</organism>
<keyword evidence="1" id="KW-0732">Signal</keyword>
<dbReference type="InterPro" id="IPR011990">
    <property type="entry name" value="TPR-like_helical_dom_sf"/>
</dbReference>
<dbReference type="InterPro" id="IPR023346">
    <property type="entry name" value="Lysozyme-like_dom_sf"/>
</dbReference>
<gene>
    <name evidence="4" type="ORF">GGC33_02385</name>
</gene>
<proteinExistence type="predicted"/>
<dbReference type="GO" id="GO:0042597">
    <property type="term" value="C:periplasmic space"/>
    <property type="evidence" value="ECO:0007669"/>
    <property type="project" value="InterPro"/>
</dbReference>
<evidence type="ECO:0000256" key="1">
    <source>
        <dbReference type="ARBA" id="ARBA00022729"/>
    </source>
</evidence>
<keyword evidence="2" id="KW-0812">Transmembrane</keyword>
<dbReference type="InterPro" id="IPR008939">
    <property type="entry name" value="Lytic_TGlycosylase_superhlx_U"/>
</dbReference>
<reference evidence="4 5" key="1">
    <citation type="submission" date="2019-11" db="EMBL/GenBank/DDBJ databases">
        <title>Isolation of a new High Light Tolerant Cyanobacteria.</title>
        <authorList>
            <person name="Dobson Z."/>
            <person name="Vaughn N."/>
            <person name="Vaughn M."/>
            <person name="Fromme P."/>
            <person name="Mazor Y."/>
        </authorList>
    </citation>
    <scope>NUCLEOTIDE SEQUENCE [LARGE SCALE GENOMIC DNA]</scope>
    <source>
        <strain evidence="4 5">0216</strain>
    </source>
</reference>
<dbReference type="Proteomes" id="UP000437131">
    <property type="component" value="Unassembled WGS sequence"/>
</dbReference>
<feature type="transmembrane region" description="Helical" evidence="2">
    <location>
        <begin position="12"/>
        <end position="29"/>
    </location>
</feature>
<keyword evidence="2" id="KW-0472">Membrane</keyword>